<reference evidence="2 3" key="1">
    <citation type="submission" date="2022-06" db="EMBL/GenBank/DDBJ databases">
        <title>Fructobacillus taiwanensis sp. nov., isolated from the honeybee.</title>
        <authorList>
            <person name="Chen Y.-S."/>
            <person name="Wang L.-T."/>
            <person name="Lee Y.-S."/>
            <person name="Chang Y.-C."/>
            <person name="Wu H.-C."/>
            <person name="Liao C.-Y."/>
            <person name="Chen W.-H."/>
            <person name="Deng J.-N."/>
            <person name="Wang Y.-H."/>
        </authorList>
    </citation>
    <scope>NUCLEOTIDE SEQUENCE [LARGE SCALE GENOMIC DNA]</scope>
    <source>
        <strain evidence="2 3">W13</strain>
    </source>
</reference>
<dbReference type="Proteomes" id="UP001523234">
    <property type="component" value="Unassembled WGS sequence"/>
</dbReference>
<keyword evidence="1" id="KW-0472">Membrane</keyword>
<organism evidence="2 3">
    <name type="scientific">Fructobacillus apis</name>
    <dbReference type="NCBI Taxonomy" id="2935017"/>
    <lineage>
        <taxon>Bacteria</taxon>
        <taxon>Bacillati</taxon>
        <taxon>Bacillota</taxon>
        <taxon>Bacilli</taxon>
        <taxon>Lactobacillales</taxon>
        <taxon>Lactobacillaceae</taxon>
        <taxon>Fructobacillus</taxon>
    </lineage>
</organism>
<evidence type="ECO:0000313" key="2">
    <source>
        <dbReference type="EMBL" id="MCO0832612.1"/>
    </source>
</evidence>
<evidence type="ECO:0000256" key="1">
    <source>
        <dbReference type="SAM" id="Phobius"/>
    </source>
</evidence>
<gene>
    <name evidence="2" type="ORF">NFX39_05910</name>
</gene>
<keyword evidence="1" id="KW-0812">Transmembrane</keyword>
<dbReference type="EMBL" id="JAMWYK010000008">
    <property type="protein sequence ID" value="MCO0832612.1"/>
    <property type="molecule type" value="Genomic_DNA"/>
</dbReference>
<protein>
    <submittedName>
        <fullName evidence="2">DUF3290 domain-containing protein</fullName>
    </submittedName>
</protein>
<feature type="transmembrane region" description="Helical" evidence="1">
    <location>
        <begin position="20"/>
        <end position="38"/>
    </location>
</feature>
<name>A0ABT0ZRJ8_9LACO</name>
<dbReference type="InterPro" id="IPR021707">
    <property type="entry name" value="DUF3290"/>
</dbReference>
<comment type="caution">
    <text evidence="2">The sequence shown here is derived from an EMBL/GenBank/DDBJ whole genome shotgun (WGS) entry which is preliminary data.</text>
</comment>
<feature type="transmembrane region" description="Helical" evidence="1">
    <location>
        <begin position="50"/>
        <end position="69"/>
    </location>
</feature>
<accession>A0ABT0ZRJ8</accession>
<sequence>MSFYSLDYLSNQNNLNSKLLFIVLIIAFVSAAFGFVASVRHRFNMRYRDLTIIAFLFFLFFGGLTYTNMQNSAAQNTQQTEMTAFAKNYAYDQKVKKKDISFNSTTMQDGMIAKEGKKYYQITLSKDQKSYSRTEVYLINDKVEVVK</sequence>
<keyword evidence="1" id="KW-1133">Transmembrane helix</keyword>
<evidence type="ECO:0000313" key="3">
    <source>
        <dbReference type="Proteomes" id="UP001523234"/>
    </source>
</evidence>
<dbReference type="Pfam" id="PF11694">
    <property type="entry name" value="DUF3290"/>
    <property type="match status" value="1"/>
</dbReference>
<dbReference type="RefSeq" id="WP_252443944.1">
    <property type="nucleotide sequence ID" value="NZ_JAMWYK010000008.1"/>
</dbReference>
<keyword evidence="3" id="KW-1185">Reference proteome</keyword>
<proteinExistence type="predicted"/>